<evidence type="ECO:0000256" key="1">
    <source>
        <dbReference type="SAM" id="Phobius"/>
    </source>
</evidence>
<dbReference type="EMBL" id="JBHSHB010000007">
    <property type="protein sequence ID" value="MFC4689221.1"/>
    <property type="molecule type" value="Genomic_DNA"/>
</dbReference>
<sequence>MNRSKLFHKNTLLFLIIFIIGIIGFAIYINATFEEENPNHTSTPFSQERVSYHS</sequence>
<comment type="caution">
    <text evidence="2">The sequence shown here is derived from an EMBL/GenBank/DDBJ whole genome shotgun (WGS) entry which is preliminary data.</text>
</comment>
<keyword evidence="1" id="KW-0472">Membrane</keyword>
<reference evidence="3" key="1">
    <citation type="journal article" date="2019" name="Int. J. Syst. Evol. Microbiol.">
        <title>The Global Catalogue of Microorganisms (GCM) 10K type strain sequencing project: providing services to taxonomists for standard genome sequencing and annotation.</title>
        <authorList>
            <consortium name="The Broad Institute Genomics Platform"/>
            <consortium name="The Broad Institute Genome Sequencing Center for Infectious Disease"/>
            <person name="Wu L."/>
            <person name="Ma J."/>
        </authorList>
    </citation>
    <scope>NUCLEOTIDE SEQUENCE [LARGE SCALE GENOMIC DNA]</scope>
    <source>
        <strain evidence="3">CGMCC 4.7427</strain>
    </source>
</reference>
<accession>A0ABV9L6B0</accession>
<gene>
    <name evidence="2" type="ORF">ACFO5T_02145</name>
</gene>
<evidence type="ECO:0000313" key="3">
    <source>
        <dbReference type="Proteomes" id="UP001595878"/>
    </source>
</evidence>
<dbReference type="RefSeq" id="WP_375251845.1">
    <property type="nucleotide sequence ID" value="NZ_JBHSHB010000007.1"/>
</dbReference>
<keyword evidence="3" id="KW-1185">Reference proteome</keyword>
<keyword evidence="1" id="KW-0812">Transmembrane</keyword>
<proteinExistence type="predicted"/>
<dbReference type="Proteomes" id="UP001595878">
    <property type="component" value="Unassembled WGS sequence"/>
</dbReference>
<protein>
    <submittedName>
        <fullName evidence="2">Uncharacterized protein</fullName>
    </submittedName>
</protein>
<keyword evidence="1" id="KW-1133">Transmembrane helix</keyword>
<name>A0ABV9L6B0_9FLAO</name>
<feature type="transmembrane region" description="Helical" evidence="1">
    <location>
        <begin position="12"/>
        <end position="31"/>
    </location>
</feature>
<organism evidence="2 3">
    <name type="scientific">Dokdonia genika</name>
    <dbReference type="NCBI Taxonomy" id="308113"/>
    <lineage>
        <taxon>Bacteria</taxon>
        <taxon>Pseudomonadati</taxon>
        <taxon>Bacteroidota</taxon>
        <taxon>Flavobacteriia</taxon>
        <taxon>Flavobacteriales</taxon>
        <taxon>Flavobacteriaceae</taxon>
        <taxon>Dokdonia</taxon>
    </lineage>
</organism>
<evidence type="ECO:0000313" key="2">
    <source>
        <dbReference type="EMBL" id="MFC4689221.1"/>
    </source>
</evidence>